<keyword evidence="4" id="KW-1185">Reference proteome</keyword>
<comment type="caution">
    <text evidence="3">The sequence shown here is derived from an EMBL/GenBank/DDBJ whole genome shotgun (WGS) entry which is preliminary data.</text>
</comment>
<evidence type="ECO:0000313" key="4">
    <source>
        <dbReference type="Proteomes" id="UP001346149"/>
    </source>
</evidence>
<dbReference type="EMBL" id="JAXQNO010000016">
    <property type="protein sequence ID" value="KAK4782545.1"/>
    <property type="molecule type" value="Genomic_DNA"/>
</dbReference>
<name>A0AAN7LK41_TRANT</name>
<dbReference type="AlphaFoldDB" id="A0AAN7LK41"/>
<reference evidence="3 4" key="1">
    <citation type="journal article" date="2023" name="Hortic Res">
        <title>Pangenome of water caltrop reveals structural variations and asymmetric subgenome divergence after allopolyploidization.</title>
        <authorList>
            <person name="Zhang X."/>
            <person name="Chen Y."/>
            <person name="Wang L."/>
            <person name="Yuan Y."/>
            <person name="Fang M."/>
            <person name="Shi L."/>
            <person name="Lu R."/>
            <person name="Comes H.P."/>
            <person name="Ma Y."/>
            <person name="Chen Y."/>
            <person name="Huang G."/>
            <person name="Zhou Y."/>
            <person name="Zheng Z."/>
            <person name="Qiu Y."/>
        </authorList>
    </citation>
    <scope>NUCLEOTIDE SEQUENCE [LARGE SCALE GENOMIC DNA]</scope>
    <source>
        <strain evidence="3">F231</strain>
    </source>
</reference>
<feature type="signal peptide" evidence="2">
    <location>
        <begin position="1"/>
        <end position="28"/>
    </location>
</feature>
<evidence type="ECO:0000256" key="2">
    <source>
        <dbReference type="SAM" id="SignalP"/>
    </source>
</evidence>
<dbReference type="Proteomes" id="UP001346149">
    <property type="component" value="Unassembled WGS sequence"/>
</dbReference>
<protein>
    <submittedName>
        <fullName evidence="3">Uncharacterized protein</fullName>
    </submittedName>
</protein>
<keyword evidence="2" id="KW-0732">Signal</keyword>
<evidence type="ECO:0000256" key="1">
    <source>
        <dbReference type="SAM" id="MobiDB-lite"/>
    </source>
</evidence>
<organism evidence="3 4">
    <name type="scientific">Trapa natans</name>
    <name type="common">Water chestnut</name>
    <dbReference type="NCBI Taxonomy" id="22666"/>
    <lineage>
        <taxon>Eukaryota</taxon>
        <taxon>Viridiplantae</taxon>
        <taxon>Streptophyta</taxon>
        <taxon>Embryophyta</taxon>
        <taxon>Tracheophyta</taxon>
        <taxon>Spermatophyta</taxon>
        <taxon>Magnoliopsida</taxon>
        <taxon>eudicotyledons</taxon>
        <taxon>Gunneridae</taxon>
        <taxon>Pentapetalae</taxon>
        <taxon>rosids</taxon>
        <taxon>malvids</taxon>
        <taxon>Myrtales</taxon>
        <taxon>Lythraceae</taxon>
        <taxon>Trapa</taxon>
    </lineage>
</organism>
<feature type="region of interest" description="Disordered" evidence="1">
    <location>
        <begin position="69"/>
        <end position="101"/>
    </location>
</feature>
<accession>A0AAN7LK41</accession>
<sequence length="101" mass="10600">MNGLTIAKMVVPLLALNILIGDFSTVSGLTNPSGVEKAVEKEPWAAAGWFGAIYARKIVGVGQPATKSRSLRAYTSPSPPSPVTSQRTSTRGAFSPPPLVY</sequence>
<feature type="chain" id="PRO_5042896108" evidence="2">
    <location>
        <begin position="29"/>
        <end position="101"/>
    </location>
</feature>
<evidence type="ECO:0000313" key="3">
    <source>
        <dbReference type="EMBL" id="KAK4782545.1"/>
    </source>
</evidence>
<gene>
    <name evidence="3" type="ORF">SAY86_016647</name>
</gene>
<proteinExistence type="predicted"/>